<evidence type="ECO:0000313" key="3">
    <source>
        <dbReference type="Proteomes" id="UP000249005"/>
    </source>
</evidence>
<dbReference type="KEGG" id="lri:NCTC12151_03051"/>
<dbReference type="EMBL" id="LS483470">
    <property type="protein sequence ID" value="SQI43432.1"/>
    <property type="molecule type" value="Genomic_DNA"/>
</dbReference>
<keyword evidence="1" id="KW-0732">Signal</keyword>
<evidence type="ECO:0000256" key="1">
    <source>
        <dbReference type="SAM" id="SignalP"/>
    </source>
</evidence>
<sequence>MMTMKLSFIRFFLLSCLATFSCFSYASTALSPEDKAIFSFNLALTENSAHSLAFTSFRMKKLKEVTFRNGEWLSSSEVDYSPEGNVLRVKRRDKSRRGESVTYVYKDSQGWVKSINWLINGKMSDVGNVVIRYRQDSQGRIVKSELINSGWMREFFYNADGQLTEIIEKSRVEEEYSEGYAVKRYHYNSSGLLARSDSLSGDSNHVSSYYFDYNKENALQRIIAEAKSHSQHRNRSEKFYSGYDHNANWLRAEWGPEENRFTQERTIEYYET</sequence>
<dbReference type="Gene3D" id="2.180.10.10">
    <property type="entry name" value="RHS repeat-associated core"/>
    <property type="match status" value="1"/>
</dbReference>
<feature type="signal peptide" evidence="1">
    <location>
        <begin position="1"/>
        <end position="26"/>
    </location>
</feature>
<reference evidence="2 3" key="1">
    <citation type="submission" date="2018-06" db="EMBL/GenBank/DDBJ databases">
        <authorList>
            <consortium name="Pathogen Informatics"/>
            <person name="Doyle S."/>
        </authorList>
    </citation>
    <scope>NUCLEOTIDE SEQUENCE [LARGE SCALE GENOMIC DNA]</scope>
    <source>
        <strain evidence="2 3">NCTC12151</strain>
    </source>
</reference>
<accession>A0A2X4V9N1</accession>
<dbReference type="AlphaFoldDB" id="A0A2X4V9N1"/>
<dbReference type="Proteomes" id="UP000249005">
    <property type="component" value="Chromosome 1"/>
</dbReference>
<gene>
    <name evidence="2" type="ORF">NCTC12151_03051</name>
</gene>
<proteinExistence type="predicted"/>
<protein>
    <recommendedName>
        <fullName evidence="4">YD repeat (Two copies)</fullName>
    </recommendedName>
</protein>
<keyword evidence="3" id="KW-1185">Reference proteome</keyword>
<name>A0A2X4V9N1_9GAMM</name>
<evidence type="ECO:0000313" key="2">
    <source>
        <dbReference type="EMBL" id="SQI43432.1"/>
    </source>
</evidence>
<organism evidence="2 3">
    <name type="scientific">Leminorella richardii</name>
    <dbReference type="NCBI Taxonomy" id="158841"/>
    <lineage>
        <taxon>Bacteria</taxon>
        <taxon>Pseudomonadati</taxon>
        <taxon>Pseudomonadota</taxon>
        <taxon>Gammaproteobacteria</taxon>
        <taxon>Enterobacterales</taxon>
        <taxon>Budviciaceae</taxon>
        <taxon>Leminorella</taxon>
    </lineage>
</organism>
<feature type="chain" id="PRO_5015959263" description="YD repeat (Two copies)" evidence="1">
    <location>
        <begin position="27"/>
        <end position="272"/>
    </location>
</feature>
<evidence type="ECO:0008006" key="4">
    <source>
        <dbReference type="Google" id="ProtNLM"/>
    </source>
</evidence>
<dbReference type="PROSITE" id="PS51257">
    <property type="entry name" value="PROKAR_LIPOPROTEIN"/>
    <property type="match status" value="1"/>
</dbReference>